<proteinExistence type="predicted"/>
<keyword evidence="4" id="KW-1185">Reference proteome</keyword>
<dbReference type="PROSITE" id="PS50846">
    <property type="entry name" value="HMA_2"/>
    <property type="match status" value="1"/>
</dbReference>
<dbReference type="KEGG" id="mbur:EQU24_09895"/>
<dbReference type="Proteomes" id="UP000305881">
    <property type="component" value="Chromosome"/>
</dbReference>
<evidence type="ECO:0000313" key="4">
    <source>
        <dbReference type="Proteomes" id="UP000305881"/>
    </source>
</evidence>
<organism evidence="3 4">
    <name type="scientific">Methylotuvimicrobium buryatense</name>
    <name type="common">Methylomicrobium buryatense</name>
    <dbReference type="NCBI Taxonomy" id="95641"/>
    <lineage>
        <taxon>Bacteria</taxon>
        <taxon>Pseudomonadati</taxon>
        <taxon>Pseudomonadota</taxon>
        <taxon>Gammaproteobacteria</taxon>
        <taxon>Methylococcales</taxon>
        <taxon>Methylococcaceae</taxon>
        <taxon>Methylotuvimicrobium</taxon>
    </lineage>
</organism>
<dbReference type="OrthoDB" id="9814359at2"/>
<feature type="domain" description="HMA" evidence="2">
    <location>
        <begin position="3"/>
        <end position="69"/>
    </location>
</feature>
<dbReference type="STRING" id="675511.GCA_000341735_01060"/>
<dbReference type="InterPro" id="IPR006121">
    <property type="entry name" value="HMA_dom"/>
</dbReference>
<evidence type="ECO:0000259" key="2">
    <source>
        <dbReference type="PROSITE" id="PS50846"/>
    </source>
</evidence>
<name>A0A4P9UMG4_METBY</name>
<dbReference type="FunFam" id="3.30.70.100:FF:000001">
    <property type="entry name" value="ATPase copper transporting beta"/>
    <property type="match status" value="1"/>
</dbReference>
<dbReference type="Gene3D" id="3.30.70.100">
    <property type="match status" value="1"/>
</dbReference>
<dbReference type="SUPFAM" id="SSF55008">
    <property type="entry name" value="HMA, heavy metal-associated domain"/>
    <property type="match status" value="1"/>
</dbReference>
<gene>
    <name evidence="3" type="ORF">EQU24_09895</name>
</gene>
<dbReference type="Pfam" id="PF00403">
    <property type="entry name" value="HMA"/>
    <property type="match status" value="1"/>
</dbReference>
<dbReference type="CDD" id="cd00371">
    <property type="entry name" value="HMA"/>
    <property type="match status" value="1"/>
</dbReference>
<dbReference type="GO" id="GO:0046872">
    <property type="term" value="F:metal ion binding"/>
    <property type="evidence" value="ECO:0007669"/>
    <property type="project" value="UniProtKB-KW"/>
</dbReference>
<dbReference type="EMBL" id="CP035467">
    <property type="protein sequence ID" value="QCW82512.1"/>
    <property type="molecule type" value="Genomic_DNA"/>
</dbReference>
<accession>A0A4P9UMG4</accession>
<keyword evidence="1" id="KW-0479">Metal-binding</keyword>
<dbReference type="AlphaFoldDB" id="A0A4P9UMG4"/>
<dbReference type="RefSeq" id="WP_014148124.1">
    <property type="nucleotide sequence ID" value="NZ_CP035467.1"/>
</dbReference>
<protein>
    <submittedName>
        <fullName evidence="3">Copper chaperone</fullName>
    </submittedName>
</protein>
<evidence type="ECO:0000256" key="1">
    <source>
        <dbReference type="ARBA" id="ARBA00022723"/>
    </source>
</evidence>
<reference evidence="4" key="1">
    <citation type="journal article" date="2019" name="J. Bacteriol.">
        <title>A Mutagenic Screen Identifies a TonB-Dependent Receptor Required for the Lanthanide Metal Switch in the Type I Methanotroph 'Methylotuvimicrobium buryatense' 5GB1C.</title>
        <authorList>
            <person name="Groom J.D."/>
            <person name="Ford S.M."/>
            <person name="Pesesky M.W."/>
            <person name="Lidstrom M.E."/>
        </authorList>
    </citation>
    <scope>NUCLEOTIDE SEQUENCE [LARGE SCALE GENOMIC DNA]</scope>
    <source>
        <strain evidence="4">5GB1C</strain>
    </source>
</reference>
<sequence length="69" mass="7317">MSETIVLTVTGMKCGGCETNISDKLKTLDGVLSVSASHKDNKVEVGYDPAKIEVEEIEDAVIDAGFSVE</sequence>
<dbReference type="InterPro" id="IPR036163">
    <property type="entry name" value="HMA_dom_sf"/>
</dbReference>
<evidence type="ECO:0000313" key="3">
    <source>
        <dbReference type="EMBL" id="QCW82512.1"/>
    </source>
</evidence>
<dbReference type="PRINTS" id="PR00942">
    <property type="entry name" value="CUATPASEI"/>
</dbReference>